<proteinExistence type="predicted"/>
<comment type="caution">
    <text evidence="1">The sequence shown here is derived from an EMBL/GenBank/DDBJ whole genome shotgun (WGS) entry which is preliminary data.</text>
</comment>
<accession>A0A9X2EVW8</accession>
<protein>
    <submittedName>
        <fullName evidence="1">Uncharacterized protein</fullName>
    </submittedName>
</protein>
<evidence type="ECO:0000313" key="2">
    <source>
        <dbReference type="Proteomes" id="UP001139028"/>
    </source>
</evidence>
<gene>
    <name evidence="1" type="ORF">MO867_21505</name>
</gene>
<dbReference type="AlphaFoldDB" id="A0A9X2EVW8"/>
<dbReference type="Proteomes" id="UP001139028">
    <property type="component" value="Unassembled WGS sequence"/>
</dbReference>
<keyword evidence="2" id="KW-1185">Reference proteome</keyword>
<sequence length="80" mass="9149">RRFFPKGMELGKLPKSQIGDAVFRINARPSKMLNFWSPLEFLAGRRVSLMLAIEALPDSQVRRLTTNESVVIRFINCSIL</sequence>
<feature type="non-terminal residue" evidence="1">
    <location>
        <position position="1"/>
    </location>
</feature>
<dbReference type="EMBL" id="JALBWM010000233">
    <property type="protein sequence ID" value="MCO1336908.1"/>
    <property type="molecule type" value="Genomic_DNA"/>
</dbReference>
<organism evidence="1 2">
    <name type="scientific">Microbulbifer okhotskensis</name>
    <dbReference type="NCBI Taxonomy" id="2926617"/>
    <lineage>
        <taxon>Bacteria</taxon>
        <taxon>Pseudomonadati</taxon>
        <taxon>Pseudomonadota</taxon>
        <taxon>Gammaproteobacteria</taxon>
        <taxon>Cellvibrionales</taxon>
        <taxon>Microbulbiferaceae</taxon>
        <taxon>Microbulbifer</taxon>
    </lineage>
</organism>
<evidence type="ECO:0000313" key="1">
    <source>
        <dbReference type="EMBL" id="MCO1336908.1"/>
    </source>
</evidence>
<name>A0A9X2EVW8_9GAMM</name>
<reference evidence="1" key="1">
    <citation type="journal article" date="2022" name="Arch. Microbiol.">
        <title>Microbulbifer okhotskensis sp. nov., isolated from a deep bottom sediment of the Okhotsk Sea.</title>
        <authorList>
            <person name="Romanenko L."/>
            <person name="Kurilenko V."/>
            <person name="Otstavnykh N."/>
            <person name="Velansky P."/>
            <person name="Isaeva M."/>
            <person name="Mikhailov V."/>
        </authorList>
    </citation>
    <scope>NUCLEOTIDE SEQUENCE</scope>
    <source>
        <strain evidence="1">OS29</strain>
    </source>
</reference>